<sequence length="75" mass="8198">MSRKNSARAERGAMVNAGFVSETQRQTCVLPVNDAARTVPVDKPLEARARVVARWLERRGFEIALHLHGSEAAAA</sequence>
<dbReference type="Proteomes" id="UP000191933">
    <property type="component" value="Unassembled WGS sequence"/>
</dbReference>
<accession>A0A9W5B5B6</accession>
<keyword evidence="2" id="KW-1185">Reference proteome</keyword>
<dbReference type="AlphaFoldDB" id="A0A9W5B5B6"/>
<name>A0A9W5B5B6_9HYPH</name>
<protein>
    <submittedName>
        <fullName evidence="1">Uncharacterized protein</fullName>
    </submittedName>
</protein>
<evidence type="ECO:0000313" key="1">
    <source>
        <dbReference type="EMBL" id="CUW98853.1"/>
    </source>
</evidence>
<proteinExistence type="predicted"/>
<reference evidence="1 2" key="1">
    <citation type="submission" date="2016-01" db="EMBL/GenBank/DDBJ databases">
        <authorList>
            <person name="Regsiter A."/>
            <person name="william w."/>
        </authorList>
    </citation>
    <scope>NUCLEOTIDE SEQUENCE [LARGE SCALE GENOMIC DNA]</scope>
    <source>
        <strain evidence="1 2">CFBP 5494</strain>
    </source>
</reference>
<dbReference type="EMBL" id="FBVY01000035">
    <property type="protein sequence ID" value="CUW98853.1"/>
    <property type="molecule type" value="Genomic_DNA"/>
</dbReference>
<gene>
    <name evidence="1" type="ORF">AGR2A_Lc60155</name>
</gene>
<evidence type="ECO:0000313" key="2">
    <source>
        <dbReference type="Proteomes" id="UP000191933"/>
    </source>
</evidence>
<comment type="caution">
    <text evidence="1">The sequence shown here is derived from an EMBL/GenBank/DDBJ whole genome shotgun (WGS) entry which is preliminary data.</text>
</comment>
<organism evidence="1 2">
    <name type="scientific">Agrobacterium genomosp. 2 str. CFBP 5494</name>
    <dbReference type="NCBI Taxonomy" id="1183436"/>
    <lineage>
        <taxon>Bacteria</taxon>
        <taxon>Pseudomonadati</taxon>
        <taxon>Pseudomonadota</taxon>
        <taxon>Alphaproteobacteria</taxon>
        <taxon>Hyphomicrobiales</taxon>
        <taxon>Rhizobiaceae</taxon>
        <taxon>Rhizobium/Agrobacterium group</taxon>
        <taxon>Agrobacterium</taxon>
        <taxon>Agrobacterium tumefaciens complex</taxon>
    </lineage>
</organism>